<evidence type="ECO:0000256" key="6">
    <source>
        <dbReference type="ARBA" id="ARBA00022833"/>
    </source>
</evidence>
<gene>
    <name evidence="9" type="ORF">LCGC14_0714310</name>
</gene>
<dbReference type="GO" id="GO:0005829">
    <property type="term" value="C:cytosol"/>
    <property type="evidence" value="ECO:0007669"/>
    <property type="project" value="TreeGrafter"/>
</dbReference>
<keyword evidence="4" id="KW-0479">Metal-binding</keyword>
<comment type="cofactor">
    <cofactor evidence="1">
        <name>Zn(2+)</name>
        <dbReference type="ChEBI" id="CHEBI:29105"/>
    </cofactor>
</comment>
<evidence type="ECO:0000256" key="5">
    <source>
        <dbReference type="ARBA" id="ARBA00022801"/>
    </source>
</evidence>
<keyword evidence="5" id="KW-0378">Hydrolase</keyword>
<keyword evidence="3" id="KW-0645">Protease</keyword>
<dbReference type="GO" id="GO:0006508">
    <property type="term" value="P:proteolysis"/>
    <property type="evidence" value="ECO:0007669"/>
    <property type="project" value="UniProtKB-KW"/>
</dbReference>
<protein>
    <recommendedName>
        <fullName evidence="8">Peptidase M3A/M3B catalytic domain-containing protein</fullName>
    </recommendedName>
</protein>
<dbReference type="InterPro" id="IPR045090">
    <property type="entry name" value="Pept_M3A_M3B"/>
</dbReference>
<dbReference type="InterPro" id="IPR024079">
    <property type="entry name" value="MetalloPept_cat_dom_sf"/>
</dbReference>
<dbReference type="InterPro" id="IPR001567">
    <property type="entry name" value="Pept_M3A_M3B_dom"/>
</dbReference>
<evidence type="ECO:0000313" key="9">
    <source>
        <dbReference type="EMBL" id="KKN42342.1"/>
    </source>
</evidence>
<dbReference type="Gene3D" id="1.10.1370.40">
    <property type="match status" value="1"/>
</dbReference>
<evidence type="ECO:0000256" key="1">
    <source>
        <dbReference type="ARBA" id="ARBA00001947"/>
    </source>
</evidence>
<dbReference type="EMBL" id="LAZR01001588">
    <property type="protein sequence ID" value="KKN42342.1"/>
    <property type="molecule type" value="Genomic_DNA"/>
</dbReference>
<dbReference type="Gene3D" id="1.10.1370.10">
    <property type="entry name" value="Neurolysin, domain 3"/>
    <property type="match status" value="1"/>
</dbReference>
<dbReference type="CDD" id="cd06456">
    <property type="entry name" value="M3A_DCP"/>
    <property type="match status" value="1"/>
</dbReference>
<organism evidence="9">
    <name type="scientific">marine sediment metagenome</name>
    <dbReference type="NCBI Taxonomy" id="412755"/>
    <lineage>
        <taxon>unclassified sequences</taxon>
        <taxon>metagenomes</taxon>
        <taxon>ecological metagenomes</taxon>
    </lineage>
</organism>
<evidence type="ECO:0000256" key="7">
    <source>
        <dbReference type="ARBA" id="ARBA00023049"/>
    </source>
</evidence>
<dbReference type="PANTHER" id="PTHR43660:SF1">
    <property type="entry name" value="DIPEPTIDYL CARBOXYPEPTIDASE"/>
    <property type="match status" value="1"/>
</dbReference>
<dbReference type="InterPro" id="IPR024077">
    <property type="entry name" value="Neurolysin/TOP_dom2"/>
</dbReference>
<proteinExistence type="inferred from homology"/>
<dbReference type="FunFam" id="3.40.390.10:FF:000009">
    <property type="entry name" value="Oligopeptidase A"/>
    <property type="match status" value="1"/>
</dbReference>
<dbReference type="GO" id="GO:0046872">
    <property type="term" value="F:metal ion binding"/>
    <property type="evidence" value="ECO:0007669"/>
    <property type="project" value="UniProtKB-KW"/>
</dbReference>
<accession>A0A0F9QZM0</accession>
<dbReference type="InterPro" id="IPR034005">
    <property type="entry name" value="M3A_DCP"/>
</dbReference>
<reference evidence="9" key="1">
    <citation type="journal article" date="2015" name="Nature">
        <title>Complex archaea that bridge the gap between prokaryotes and eukaryotes.</title>
        <authorList>
            <person name="Spang A."/>
            <person name="Saw J.H."/>
            <person name="Jorgensen S.L."/>
            <person name="Zaremba-Niedzwiedzka K."/>
            <person name="Martijn J."/>
            <person name="Lind A.E."/>
            <person name="van Eijk R."/>
            <person name="Schleper C."/>
            <person name="Guy L."/>
            <person name="Ettema T.J."/>
        </authorList>
    </citation>
    <scope>NUCLEOTIDE SEQUENCE</scope>
</reference>
<evidence type="ECO:0000256" key="2">
    <source>
        <dbReference type="ARBA" id="ARBA00006040"/>
    </source>
</evidence>
<evidence type="ECO:0000259" key="8">
    <source>
        <dbReference type="Pfam" id="PF01432"/>
    </source>
</evidence>
<dbReference type="Gene3D" id="3.40.390.10">
    <property type="entry name" value="Collagenase (Catalytic Domain)"/>
    <property type="match status" value="1"/>
</dbReference>
<comment type="similarity">
    <text evidence="2">Belongs to the peptidase M3 family.</text>
</comment>
<comment type="caution">
    <text evidence="9">The sequence shown here is derived from an EMBL/GenBank/DDBJ whole genome shotgun (WGS) entry which is preliminary data.</text>
</comment>
<dbReference type="AlphaFoldDB" id="A0A0F9QZM0"/>
<dbReference type="PANTHER" id="PTHR43660">
    <property type="entry name" value="DIPEPTIDYL CARBOXYPEPTIDASE"/>
    <property type="match status" value="1"/>
</dbReference>
<feature type="domain" description="Peptidase M3A/M3B catalytic" evidence="8">
    <location>
        <begin position="226"/>
        <end position="667"/>
    </location>
</feature>
<sequence>MTNPLLQDWETPFQIAPFDQISDDDFETALEAALDSHLNEIDAITSCDFDPTFSNTIEALEQAGNLLDRVLGVFFTVAGADSNPTRDALQREFSPRLAAHFSTISSNKALFSRVATVWENRDKSDLSPEQLRVLMLTHRGFVRAGAALEGPDDSRMKAIKSRLAVLGTQFSQNLLADERSWYLPLGENDLKGLPDFVIDAARSAGLEKKSTGPVITLSRSLIVPFLQFSPRRDLREKAFLAWQARGANGGETDNREIAAEILALRQERAQLLGYKNFAAYKLETEMAKNPAAVRQLLTDVWGPAKAQAERDSVVLTEMMHGEGVNGDLTPWDWRYYAQKRRVAEHDLDEAALKPYFQLDRMIDAAFDCATRLFSLEFTRLEVPLYHADCRAWEVTRNGKHVAIFIGDYFARESKRSGAWCSAMRSQAKFPHTQSPIVINVCNFAKAAPALLSYDDARTLFHEFGHALHQMLSDVTYESVSGTSVARDFVELPSQLFEHWLEVPEVLQTFATHAVTGEAMTQQLLDRLLGASNFDIGFATVEYLASAFVDIEFHDGELPDDLMAKQRSVLAELGMPDAITMRHATPQFAHVFAGDGYSSGYYSYMWSEVMDADAFAAFTETGNVFDTERADALDRHILSAGNSADPENLYRAFRGRLPGVEALLKGRGLNQA</sequence>
<evidence type="ECO:0000256" key="3">
    <source>
        <dbReference type="ARBA" id="ARBA00022670"/>
    </source>
</evidence>
<dbReference type="GO" id="GO:0004222">
    <property type="term" value="F:metalloendopeptidase activity"/>
    <property type="evidence" value="ECO:0007669"/>
    <property type="project" value="InterPro"/>
</dbReference>
<dbReference type="SUPFAM" id="SSF55486">
    <property type="entry name" value="Metalloproteases ('zincins'), catalytic domain"/>
    <property type="match status" value="1"/>
</dbReference>
<evidence type="ECO:0000256" key="4">
    <source>
        <dbReference type="ARBA" id="ARBA00022723"/>
    </source>
</evidence>
<keyword evidence="6" id="KW-0862">Zinc</keyword>
<keyword evidence="7" id="KW-0482">Metalloprotease</keyword>
<dbReference type="GO" id="GO:0004180">
    <property type="term" value="F:carboxypeptidase activity"/>
    <property type="evidence" value="ECO:0007669"/>
    <property type="project" value="TreeGrafter"/>
</dbReference>
<name>A0A0F9QZM0_9ZZZZ</name>
<dbReference type="Pfam" id="PF01432">
    <property type="entry name" value="Peptidase_M3"/>
    <property type="match status" value="1"/>
</dbReference>